<name>A0AAD4MQH7_9BILA</name>
<reference evidence="1" key="1">
    <citation type="submission" date="2022-01" db="EMBL/GenBank/DDBJ databases">
        <title>Genome Sequence Resource for Two Populations of Ditylenchus destructor, the Migratory Endoparasitic Phytonematode.</title>
        <authorList>
            <person name="Zhang H."/>
            <person name="Lin R."/>
            <person name="Xie B."/>
        </authorList>
    </citation>
    <scope>NUCLEOTIDE SEQUENCE</scope>
    <source>
        <strain evidence="1">BazhouSP</strain>
    </source>
</reference>
<dbReference type="InterPro" id="IPR029071">
    <property type="entry name" value="Ubiquitin-like_domsf"/>
</dbReference>
<dbReference type="EMBL" id="JAKKPZ010000142">
    <property type="protein sequence ID" value="KAI1700539.1"/>
    <property type="molecule type" value="Genomic_DNA"/>
</dbReference>
<gene>
    <name evidence="1" type="ORF">DdX_16647</name>
</gene>
<accession>A0AAD4MQH7</accession>
<organism evidence="1 2">
    <name type="scientific">Ditylenchus destructor</name>
    <dbReference type="NCBI Taxonomy" id="166010"/>
    <lineage>
        <taxon>Eukaryota</taxon>
        <taxon>Metazoa</taxon>
        <taxon>Ecdysozoa</taxon>
        <taxon>Nematoda</taxon>
        <taxon>Chromadorea</taxon>
        <taxon>Rhabditida</taxon>
        <taxon>Tylenchina</taxon>
        <taxon>Tylenchomorpha</taxon>
        <taxon>Sphaerularioidea</taxon>
        <taxon>Anguinidae</taxon>
        <taxon>Anguininae</taxon>
        <taxon>Ditylenchus</taxon>
    </lineage>
</organism>
<evidence type="ECO:0000313" key="1">
    <source>
        <dbReference type="EMBL" id="KAI1700539.1"/>
    </source>
</evidence>
<sequence>MITVAIYRVGPGGREDSFDIELDSQILRTELKKAIEVKTSIPPDYQKLKLNDKDLPMSERPLMSFKGFVKIDVEHSYMDVWEKVKKSDDTLKMDTDETQNNNKAMVAKHALDLIDHLEQSKFFNCYFRLTEEMARISAEAKKYFVTVAIYRVGPGGRGDSFYIVLDPQILVTELQKAIEVETSIPPKYQKLKLDDKDLPKSERPLMSCKGFVEIDVEHSCMGTWKEVVARADNAKNTRSVKKDFAEETLNMIKRLDGIKFFDCYPNLHDEMSRISDESKEHFSGLRSTIETATKAYFPGWLKQQDLLTDKGTFRVDFESKSDGMQSGCVAKVHHDGCTDKYHIKTHDGGPTKYVSMSERPPNSREIFAYILLEDIGLGPECHFFGPPLGYGKRTVFICTKNIENLTLMGDATKYSENIERIVQEIHVASSILCLGDLHQSNCGYHDGKATIFDFKVVRAGESGYEMNTVTFQTREPAFVQAKTNGVGRNNEEKFGHNMEANERMKGGKNLVQEWNMSKCVEEAVEKHTLVHKRLKDDNGYELHDTDFIKGLWEVVVSGKRLDGSDLMDIFEGIDLLIGNHSDEELFRKFQIRPTKVADLGCGNGFLVYLLAEECIEGVGFDECSIDPNCSKSLEIFEGVDLLIGNHSDELTPWIPVLAANGSQSADTSMDLKPLKKELNTSEEFNFALQKGNERR</sequence>
<dbReference type="SUPFAM" id="SSF56112">
    <property type="entry name" value="Protein kinase-like (PK-like)"/>
    <property type="match status" value="1"/>
</dbReference>
<keyword evidence="2" id="KW-1185">Reference proteome</keyword>
<protein>
    <submittedName>
        <fullName evidence="1">tRNA (Uracil-O(2)-)-methyltransferase</fullName>
    </submittedName>
</protein>
<comment type="caution">
    <text evidence="1">The sequence shown here is derived from an EMBL/GenBank/DDBJ whole genome shotgun (WGS) entry which is preliminary data.</text>
</comment>
<dbReference type="PANTHER" id="PTHR33651:SF3">
    <property type="entry name" value="PHAGE PROTEIN"/>
    <property type="match status" value="1"/>
</dbReference>
<dbReference type="AlphaFoldDB" id="A0AAD4MQH7"/>
<dbReference type="SUPFAM" id="SSF54236">
    <property type="entry name" value="Ubiquitin-like"/>
    <property type="match status" value="1"/>
</dbReference>
<dbReference type="Proteomes" id="UP001201812">
    <property type="component" value="Unassembled WGS sequence"/>
</dbReference>
<evidence type="ECO:0000313" key="2">
    <source>
        <dbReference type="Proteomes" id="UP001201812"/>
    </source>
</evidence>
<proteinExistence type="predicted"/>
<dbReference type="InterPro" id="IPR011009">
    <property type="entry name" value="Kinase-like_dom_sf"/>
</dbReference>
<dbReference type="PANTHER" id="PTHR33651">
    <property type="entry name" value="PROTEIN CBG06246"/>
    <property type="match status" value="1"/>
</dbReference>